<evidence type="ECO:0000256" key="7">
    <source>
        <dbReference type="ARBA" id="ARBA00023033"/>
    </source>
</evidence>
<dbReference type="OrthoDB" id="1470350at2759"/>
<keyword evidence="10" id="KW-0472">Membrane</keyword>
<keyword evidence="6 8" id="KW-0408">Iron</keyword>
<dbReference type="CDD" id="cd11063">
    <property type="entry name" value="CYP52"/>
    <property type="match status" value="1"/>
</dbReference>
<dbReference type="SUPFAM" id="SSF48264">
    <property type="entry name" value="Cytochrome P450"/>
    <property type="match status" value="1"/>
</dbReference>
<keyword evidence="12" id="KW-1185">Reference proteome</keyword>
<protein>
    <submittedName>
        <fullName evidence="11">Cytochrome 52A1</fullName>
    </submittedName>
</protein>
<dbReference type="GeneID" id="28741691"/>
<dbReference type="InterPro" id="IPR002974">
    <property type="entry name" value="Cyt_P450_E_CYP52_ascomycetes"/>
</dbReference>
<dbReference type="EMBL" id="LFJN01000009">
    <property type="protein sequence ID" value="KPI41564.1"/>
    <property type="molecule type" value="Genomic_DNA"/>
</dbReference>
<evidence type="ECO:0000256" key="6">
    <source>
        <dbReference type="ARBA" id="ARBA00023004"/>
    </source>
</evidence>
<comment type="cofactor">
    <cofactor evidence="1 8">
        <name>heme</name>
        <dbReference type="ChEBI" id="CHEBI:30413"/>
    </cofactor>
</comment>
<evidence type="ECO:0000313" key="12">
    <source>
        <dbReference type="Proteomes" id="UP000038010"/>
    </source>
</evidence>
<dbReference type="STRING" id="1664694.A0A0N1H6D1"/>
<dbReference type="GO" id="GO:0016712">
    <property type="term" value="F:oxidoreductase activity, acting on paired donors, with incorporation or reduction of molecular oxygen, reduced flavin or flavoprotein as one donor, and incorporation of one atom of oxygen"/>
    <property type="evidence" value="ECO:0007669"/>
    <property type="project" value="InterPro"/>
</dbReference>
<keyword evidence="10" id="KW-1133">Transmembrane helix</keyword>
<dbReference type="InterPro" id="IPR002402">
    <property type="entry name" value="Cyt_P450_E_grp-II"/>
</dbReference>
<evidence type="ECO:0000256" key="10">
    <source>
        <dbReference type="SAM" id="Phobius"/>
    </source>
</evidence>
<proteinExistence type="inferred from homology"/>
<dbReference type="GO" id="GO:0005506">
    <property type="term" value="F:iron ion binding"/>
    <property type="evidence" value="ECO:0007669"/>
    <property type="project" value="InterPro"/>
</dbReference>
<dbReference type="Gene3D" id="1.10.630.10">
    <property type="entry name" value="Cytochrome P450"/>
    <property type="match status" value="1"/>
</dbReference>
<gene>
    <name evidence="11" type="ORF">AB675_9291</name>
</gene>
<keyword evidence="7 9" id="KW-0503">Monooxygenase</keyword>
<evidence type="ECO:0000256" key="8">
    <source>
        <dbReference type="PIRSR" id="PIRSR602402-1"/>
    </source>
</evidence>
<feature type="binding site" description="axial binding residue" evidence="8">
    <location>
        <position position="462"/>
    </location>
    <ligand>
        <name>heme</name>
        <dbReference type="ChEBI" id="CHEBI:30413"/>
    </ligand>
    <ligandPart>
        <name>Fe</name>
        <dbReference type="ChEBI" id="CHEBI:18248"/>
    </ligandPart>
</feature>
<dbReference type="PANTHER" id="PTHR24287">
    <property type="entry name" value="P450, PUTATIVE (EUROFUNG)-RELATED"/>
    <property type="match status" value="1"/>
</dbReference>
<dbReference type="Pfam" id="PF00067">
    <property type="entry name" value="p450"/>
    <property type="match status" value="1"/>
</dbReference>
<evidence type="ECO:0000256" key="5">
    <source>
        <dbReference type="ARBA" id="ARBA00023002"/>
    </source>
</evidence>
<dbReference type="PRINTS" id="PR01239">
    <property type="entry name" value="EP450IICYP52"/>
</dbReference>
<dbReference type="Proteomes" id="UP000038010">
    <property type="component" value="Unassembled WGS sequence"/>
</dbReference>
<dbReference type="GO" id="GO:0020037">
    <property type="term" value="F:heme binding"/>
    <property type="evidence" value="ECO:0007669"/>
    <property type="project" value="InterPro"/>
</dbReference>
<evidence type="ECO:0000313" key="11">
    <source>
        <dbReference type="EMBL" id="KPI41564.1"/>
    </source>
</evidence>
<dbReference type="PRINTS" id="PR00385">
    <property type="entry name" value="P450"/>
</dbReference>
<keyword evidence="10" id="KW-0812">Transmembrane</keyword>
<evidence type="ECO:0000256" key="4">
    <source>
        <dbReference type="ARBA" id="ARBA00022723"/>
    </source>
</evidence>
<dbReference type="InterPro" id="IPR001128">
    <property type="entry name" value="Cyt_P450"/>
</dbReference>
<feature type="transmembrane region" description="Helical" evidence="10">
    <location>
        <begin position="12"/>
        <end position="29"/>
    </location>
</feature>
<keyword evidence="3 8" id="KW-0349">Heme</keyword>
<sequence>MATQIHSVLSPLNLGYLSIVLFLVYRIYFELTTGARRRRMIDENGCKAPYKYPHKGIMGKIMGWDVLKQIMKSGAEGNMHETNRKRNFKNGIFTLQTRRLFENSIITIEPENVKTVLATKFSDYSLGKARLDVFQPLFGHGIFDTDGAAWERSRSLIRPNFVRAQVADLDMFESHVQALIANVPRDGSAVDLQDLFFGLTMDSATEFLFGKSANTLSPKLVTPAAADFVKSFIYCTERISYELRTFGLASWLPNPEYKRNVKIIHDYANGVVQEALHKMENTKFTEDLASGKAKYTFLYELCSRTRDPYTLRSELLNVLLAGRDTTAGLLSNTWQVMSKRPDIYNKLKAEVDALNGERPDYQTIKDMKYLKFVLNESLRLMPVVPGNSRTAIRDTVLPLGGGPDQKSPMLVKKGQVVVYHPWSMHRREDFYGKDALEFKPERWETLRPGWEYLPFNGGPRICVGQQYALLEAGYTTVRLMQQFPRMESRDSREWREWLTITLSSGVGCKVALFEK</sequence>
<organism evidence="11 12">
    <name type="scientific">Cyphellophora attinorum</name>
    <dbReference type="NCBI Taxonomy" id="1664694"/>
    <lineage>
        <taxon>Eukaryota</taxon>
        <taxon>Fungi</taxon>
        <taxon>Dikarya</taxon>
        <taxon>Ascomycota</taxon>
        <taxon>Pezizomycotina</taxon>
        <taxon>Eurotiomycetes</taxon>
        <taxon>Chaetothyriomycetidae</taxon>
        <taxon>Chaetothyriales</taxon>
        <taxon>Cyphellophoraceae</taxon>
        <taxon>Cyphellophora</taxon>
    </lineage>
</organism>
<dbReference type="PANTHER" id="PTHR24287:SF1">
    <property type="entry name" value="P450, PUTATIVE (EUROFUNG)-RELATED"/>
    <property type="match status" value="1"/>
</dbReference>
<evidence type="ECO:0000256" key="9">
    <source>
        <dbReference type="RuleBase" id="RU000461"/>
    </source>
</evidence>
<dbReference type="InterPro" id="IPR047146">
    <property type="entry name" value="Cyt_P450_E_CYP52_fungi"/>
</dbReference>
<comment type="similarity">
    <text evidence="2 9">Belongs to the cytochrome P450 family.</text>
</comment>
<dbReference type="InterPro" id="IPR036396">
    <property type="entry name" value="Cyt_P450_sf"/>
</dbReference>
<accession>A0A0N1H6D1</accession>
<evidence type="ECO:0000256" key="2">
    <source>
        <dbReference type="ARBA" id="ARBA00010617"/>
    </source>
</evidence>
<keyword evidence="5 9" id="KW-0560">Oxidoreductase</keyword>
<dbReference type="RefSeq" id="XP_018001527.1">
    <property type="nucleotide sequence ID" value="XM_018149811.1"/>
</dbReference>
<reference evidence="11 12" key="1">
    <citation type="submission" date="2015-06" db="EMBL/GenBank/DDBJ databases">
        <title>Draft genome of the ant-associated black yeast Phialophora attae CBS 131958.</title>
        <authorList>
            <person name="Moreno L.F."/>
            <person name="Stielow B.J."/>
            <person name="de Hoog S."/>
            <person name="Vicente V.A."/>
            <person name="Weiss V.A."/>
            <person name="de Vries M."/>
            <person name="Cruz L.M."/>
            <person name="Souza E.M."/>
        </authorList>
    </citation>
    <scope>NUCLEOTIDE SEQUENCE [LARGE SCALE GENOMIC DNA]</scope>
    <source>
        <strain evidence="11 12">CBS 131958</strain>
    </source>
</reference>
<dbReference type="PRINTS" id="PR00464">
    <property type="entry name" value="EP450II"/>
</dbReference>
<comment type="caution">
    <text evidence="11">The sequence shown here is derived from an EMBL/GenBank/DDBJ whole genome shotgun (WGS) entry which is preliminary data.</text>
</comment>
<evidence type="ECO:0000256" key="1">
    <source>
        <dbReference type="ARBA" id="ARBA00001971"/>
    </source>
</evidence>
<name>A0A0N1H6D1_9EURO</name>
<dbReference type="PROSITE" id="PS00086">
    <property type="entry name" value="CYTOCHROME_P450"/>
    <property type="match status" value="1"/>
</dbReference>
<dbReference type="VEuPathDB" id="FungiDB:AB675_9291"/>
<evidence type="ECO:0000256" key="3">
    <source>
        <dbReference type="ARBA" id="ARBA00022617"/>
    </source>
</evidence>
<dbReference type="InterPro" id="IPR017972">
    <property type="entry name" value="Cyt_P450_CS"/>
</dbReference>
<dbReference type="AlphaFoldDB" id="A0A0N1H6D1"/>
<keyword evidence="4 8" id="KW-0479">Metal-binding</keyword>